<keyword evidence="3" id="KW-1185">Reference proteome</keyword>
<evidence type="ECO:0000313" key="2">
    <source>
        <dbReference type="EMBL" id="GBG80151.1"/>
    </source>
</evidence>
<comment type="caution">
    <text evidence="2">The sequence shown here is derived from an EMBL/GenBank/DDBJ whole genome shotgun (WGS) entry which is preliminary data.</text>
</comment>
<sequence length="73" mass="7929">MKAMIVDEDNDDDDDDHAVPTRLSTSSAFPGCHVSKMRRLAAVPCRVGAIASTMTMMWLCRGDSVNNDDDVAV</sequence>
<organism evidence="2 3">
    <name type="scientific">Chara braunii</name>
    <name type="common">Braun's stonewort</name>
    <dbReference type="NCBI Taxonomy" id="69332"/>
    <lineage>
        <taxon>Eukaryota</taxon>
        <taxon>Viridiplantae</taxon>
        <taxon>Streptophyta</taxon>
        <taxon>Charophyceae</taxon>
        <taxon>Charales</taxon>
        <taxon>Characeae</taxon>
        <taxon>Chara</taxon>
    </lineage>
</organism>
<gene>
    <name evidence="2" type="ORF">CBR_g30519</name>
</gene>
<dbReference type="Gramene" id="GBG80151">
    <property type="protein sequence ID" value="GBG80151"/>
    <property type="gene ID" value="CBR_g30519"/>
</dbReference>
<dbReference type="EMBL" id="BFEA01000338">
    <property type="protein sequence ID" value="GBG80151.1"/>
    <property type="molecule type" value="Genomic_DNA"/>
</dbReference>
<dbReference type="Proteomes" id="UP000265515">
    <property type="component" value="Unassembled WGS sequence"/>
</dbReference>
<evidence type="ECO:0000256" key="1">
    <source>
        <dbReference type="SAM" id="MobiDB-lite"/>
    </source>
</evidence>
<reference evidence="2 3" key="1">
    <citation type="journal article" date="2018" name="Cell">
        <title>The Chara Genome: Secondary Complexity and Implications for Plant Terrestrialization.</title>
        <authorList>
            <person name="Nishiyama T."/>
            <person name="Sakayama H."/>
            <person name="Vries J.D."/>
            <person name="Buschmann H."/>
            <person name="Saint-Marcoux D."/>
            <person name="Ullrich K.K."/>
            <person name="Haas F.B."/>
            <person name="Vanderstraeten L."/>
            <person name="Becker D."/>
            <person name="Lang D."/>
            <person name="Vosolsobe S."/>
            <person name="Rombauts S."/>
            <person name="Wilhelmsson P.K.I."/>
            <person name="Janitza P."/>
            <person name="Kern R."/>
            <person name="Heyl A."/>
            <person name="Rumpler F."/>
            <person name="Villalobos L.I.A.C."/>
            <person name="Clay J.M."/>
            <person name="Skokan R."/>
            <person name="Toyoda A."/>
            <person name="Suzuki Y."/>
            <person name="Kagoshima H."/>
            <person name="Schijlen E."/>
            <person name="Tajeshwar N."/>
            <person name="Catarino B."/>
            <person name="Hetherington A.J."/>
            <person name="Saltykova A."/>
            <person name="Bonnot C."/>
            <person name="Breuninger H."/>
            <person name="Symeonidi A."/>
            <person name="Radhakrishnan G.V."/>
            <person name="Van Nieuwerburgh F."/>
            <person name="Deforce D."/>
            <person name="Chang C."/>
            <person name="Karol K.G."/>
            <person name="Hedrich R."/>
            <person name="Ulvskov P."/>
            <person name="Glockner G."/>
            <person name="Delwiche C.F."/>
            <person name="Petrasek J."/>
            <person name="Van de Peer Y."/>
            <person name="Friml J."/>
            <person name="Beilby M."/>
            <person name="Dolan L."/>
            <person name="Kohara Y."/>
            <person name="Sugano S."/>
            <person name="Fujiyama A."/>
            <person name="Delaux P.-M."/>
            <person name="Quint M."/>
            <person name="TheiBen G."/>
            <person name="Hagemann M."/>
            <person name="Harholt J."/>
            <person name="Dunand C."/>
            <person name="Zachgo S."/>
            <person name="Langdale J."/>
            <person name="Maumus F."/>
            <person name="Straeten D.V.D."/>
            <person name="Gould S.B."/>
            <person name="Rensing S.A."/>
        </authorList>
    </citation>
    <scope>NUCLEOTIDE SEQUENCE [LARGE SCALE GENOMIC DNA]</scope>
    <source>
        <strain evidence="2 3">S276</strain>
    </source>
</reference>
<feature type="compositionally biased region" description="Acidic residues" evidence="1">
    <location>
        <begin position="1"/>
        <end position="16"/>
    </location>
</feature>
<evidence type="ECO:0000313" key="3">
    <source>
        <dbReference type="Proteomes" id="UP000265515"/>
    </source>
</evidence>
<name>A0A388LCV7_CHABU</name>
<protein>
    <submittedName>
        <fullName evidence="2">Uncharacterized protein</fullName>
    </submittedName>
</protein>
<dbReference type="AlphaFoldDB" id="A0A388LCV7"/>
<feature type="region of interest" description="Disordered" evidence="1">
    <location>
        <begin position="1"/>
        <end position="22"/>
    </location>
</feature>
<accession>A0A388LCV7</accession>
<proteinExistence type="predicted"/>